<dbReference type="SUPFAM" id="SSF52540">
    <property type="entry name" value="P-loop containing nucleoside triphosphate hydrolases"/>
    <property type="match status" value="1"/>
</dbReference>
<dbReference type="Gene3D" id="1.10.8.60">
    <property type="match status" value="1"/>
</dbReference>
<dbReference type="InterPro" id="IPR036390">
    <property type="entry name" value="WH_DNA-bd_sf"/>
</dbReference>
<feature type="compositionally biased region" description="Low complexity" evidence="5">
    <location>
        <begin position="1"/>
        <end position="20"/>
    </location>
</feature>
<dbReference type="EC" id="3.6.-.-" evidence="7"/>
<dbReference type="CDD" id="cd00009">
    <property type="entry name" value="AAA"/>
    <property type="match status" value="1"/>
</dbReference>
<accession>E8N4K5</accession>
<dbReference type="EMBL" id="AP012029">
    <property type="protein sequence ID" value="BAJ63369.1"/>
    <property type="molecule type" value="Genomic_DNA"/>
</dbReference>
<evidence type="ECO:0000259" key="6">
    <source>
        <dbReference type="SMART" id="SM00382"/>
    </source>
</evidence>
<dbReference type="RefSeq" id="WP_013559756.1">
    <property type="nucleotide sequence ID" value="NC_014960.1"/>
</dbReference>
<dbReference type="KEGG" id="atm:ANT_13370"/>
<dbReference type="InParanoid" id="E8N4K5"/>
<dbReference type="AlphaFoldDB" id="E8N4K5"/>
<evidence type="ECO:0000256" key="1">
    <source>
        <dbReference type="ARBA" id="ARBA00006914"/>
    </source>
</evidence>
<proteinExistence type="inferred from homology"/>
<dbReference type="STRING" id="926569.ANT_13370"/>
<organism evidence="7 8">
    <name type="scientific">Anaerolinea thermophila (strain DSM 14523 / JCM 11388 / NBRC 100420 / UNI-1)</name>
    <dbReference type="NCBI Taxonomy" id="926569"/>
    <lineage>
        <taxon>Bacteria</taxon>
        <taxon>Bacillati</taxon>
        <taxon>Chloroflexota</taxon>
        <taxon>Anaerolineae</taxon>
        <taxon>Anaerolineales</taxon>
        <taxon>Anaerolineaceae</taxon>
        <taxon>Anaerolinea</taxon>
    </lineage>
</organism>
<dbReference type="OrthoDB" id="9783370at2"/>
<dbReference type="SUPFAM" id="SSF46785">
    <property type="entry name" value="Winged helix' DNA-binding domain"/>
    <property type="match status" value="1"/>
</dbReference>
<gene>
    <name evidence="7" type="ordered locus">ANT_13370</name>
</gene>
<dbReference type="GO" id="GO:0016887">
    <property type="term" value="F:ATP hydrolysis activity"/>
    <property type="evidence" value="ECO:0007669"/>
    <property type="project" value="InterPro"/>
</dbReference>
<protein>
    <submittedName>
        <fullName evidence="7">ATPase</fullName>
        <ecNumber evidence="7">3.6.-.-</ecNumber>
    </submittedName>
</protein>
<dbReference type="Pfam" id="PF00004">
    <property type="entry name" value="AAA"/>
    <property type="match status" value="1"/>
</dbReference>
<dbReference type="InterPro" id="IPR050221">
    <property type="entry name" value="26S_Proteasome_ATPase"/>
</dbReference>
<evidence type="ECO:0000256" key="4">
    <source>
        <dbReference type="ARBA" id="ARBA00023125"/>
    </source>
</evidence>
<dbReference type="SMART" id="SM00382">
    <property type="entry name" value="AAA"/>
    <property type="match status" value="1"/>
</dbReference>
<dbReference type="GO" id="GO:0005524">
    <property type="term" value="F:ATP binding"/>
    <property type="evidence" value="ECO:0007669"/>
    <property type="project" value="UniProtKB-KW"/>
</dbReference>
<reference evidence="7 8" key="1">
    <citation type="submission" date="2010-12" db="EMBL/GenBank/DDBJ databases">
        <title>Whole genome sequence of Anaerolinea thermophila UNI-1.</title>
        <authorList>
            <person name="Narita-Yamada S."/>
            <person name="Kishi E."/>
            <person name="Watanabe Y."/>
            <person name="Takasaki K."/>
            <person name="Ankai A."/>
            <person name="Oguchi A."/>
            <person name="Fukui S."/>
            <person name="Takahashi M."/>
            <person name="Yashiro I."/>
            <person name="Hosoyama A."/>
            <person name="Sekiguchi Y."/>
            <person name="Hanada S."/>
            <person name="Fujita N."/>
        </authorList>
    </citation>
    <scope>NUCLEOTIDE SEQUENCE [LARGE SCALE GENOMIC DNA]</scope>
    <source>
        <strain evidence="8">DSM 14523 / JCM 11388 / NBRC 100420 / UNI-1</strain>
    </source>
</reference>
<dbReference type="eggNOG" id="COG0464">
    <property type="taxonomic scope" value="Bacteria"/>
</dbReference>
<evidence type="ECO:0000256" key="5">
    <source>
        <dbReference type="SAM" id="MobiDB-lite"/>
    </source>
</evidence>
<dbReference type="Proteomes" id="UP000008922">
    <property type="component" value="Chromosome"/>
</dbReference>
<evidence type="ECO:0000313" key="8">
    <source>
        <dbReference type="Proteomes" id="UP000008922"/>
    </source>
</evidence>
<dbReference type="InterPro" id="IPR003959">
    <property type="entry name" value="ATPase_AAA_core"/>
</dbReference>
<dbReference type="InterPro" id="IPR027417">
    <property type="entry name" value="P-loop_NTPase"/>
</dbReference>
<dbReference type="PANTHER" id="PTHR23073">
    <property type="entry name" value="26S PROTEASOME REGULATORY SUBUNIT"/>
    <property type="match status" value="1"/>
</dbReference>
<dbReference type="HOGENOM" id="CLU_029703_1_0_0"/>
<comment type="similarity">
    <text evidence="1">Belongs to the AAA ATPase family.</text>
</comment>
<dbReference type="InterPro" id="IPR003593">
    <property type="entry name" value="AAA+_ATPase"/>
</dbReference>
<keyword evidence="7" id="KW-0378">Hydrolase</keyword>
<evidence type="ECO:0000256" key="2">
    <source>
        <dbReference type="ARBA" id="ARBA00022741"/>
    </source>
</evidence>
<sequence>MTNAPMKPGAKPAPSAATGPSAPPFTPPPIVNLEDTGLSPLWLQDLILKVMYFQGYLTGYKIAEEIALPFSGVVDQILETLKREKLIEVRSSQMGLGEGAYLYAITGAGISRAREALERSQYAGPAPVPLGIYVESVLRQARSRVQVTSRVMRQVLSGLVLNENTFQALGPAVNSGTSIFLYGPPGNGKTSIARAIGNMLQAQSIYIPYAIYVDGQVIKLYDSVNHKLVQEEDTTYQGTGTLKAGSRRDPRWVRIHRPFIVTGGELTLAGLDLVFDDTLKYYEAPFQVKANGGILLIDDFGRQMVRPRDLLNRWIVPLENRIDYLTLHTGRKIEIPFDVLVVFSTNLPPKELVDEAFLRRLRHKIEIQDPTYEEYREIFRRVAAAKGVTYSDQGLAYLLQEWYVKRNRKLRANHPRDLCDQILDIAGYLNVEPEMSRELIDRAAKSYFVEL</sequence>
<evidence type="ECO:0000313" key="7">
    <source>
        <dbReference type="EMBL" id="BAJ63369.1"/>
    </source>
</evidence>
<name>E8N4K5_ANATU</name>
<evidence type="ECO:0000256" key="3">
    <source>
        <dbReference type="ARBA" id="ARBA00022840"/>
    </source>
</evidence>
<keyword evidence="3" id="KW-0067">ATP-binding</keyword>
<feature type="domain" description="AAA+ ATPase" evidence="6">
    <location>
        <begin position="175"/>
        <end position="371"/>
    </location>
</feature>
<keyword evidence="8" id="KW-1185">Reference proteome</keyword>
<keyword evidence="2" id="KW-0547">Nucleotide-binding</keyword>
<keyword evidence="4" id="KW-0238">DNA-binding</keyword>
<feature type="region of interest" description="Disordered" evidence="5">
    <location>
        <begin position="1"/>
        <end position="28"/>
    </location>
</feature>
<dbReference type="GO" id="GO:0003677">
    <property type="term" value="F:DNA binding"/>
    <property type="evidence" value="ECO:0007669"/>
    <property type="project" value="UniProtKB-KW"/>
</dbReference>
<dbReference type="Gene3D" id="3.40.50.300">
    <property type="entry name" value="P-loop containing nucleotide triphosphate hydrolases"/>
    <property type="match status" value="2"/>
</dbReference>